<dbReference type="Pfam" id="PF06200">
    <property type="entry name" value="tify"/>
    <property type="match status" value="1"/>
</dbReference>
<evidence type="ECO:0000313" key="5">
    <source>
        <dbReference type="EMBL" id="QYZ85368.1"/>
    </source>
</evidence>
<dbReference type="PANTHER" id="PTHR33077:SF82">
    <property type="entry name" value="PROTEIN TIFY"/>
    <property type="match status" value="1"/>
</dbReference>
<dbReference type="GO" id="GO:2000022">
    <property type="term" value="P:regulation of jasmonic acid mediated signaling pathway"/>
    <property type="evidence" value="ECO:0007669"/>
    <property type="project" value="UniProtKB-UniRule"/>
</dbReference>
<dbReference type="InterPro" id="IPR010399">
    <property type="entry name" value="Tify_dom"/>
</dbReference>
<dbReference type="PANTHER" id="PTHR33077">
    <property type="entry name" value="PROTEIN TIFY 4A-RELATED-RELATED"/>
    <property type="match status" value="1"/>
</dbReference>
<reference evidence="5" key="1">
    <citation type="submission" date="2020-08" db="EMBL/GenBank/DDBJ databases">
        <title>Identification and expression profiling analysis of TIFY family genes in Taraxacum kok-saghyz.</title>
        <authorList>
            <person name="Huang J."/>
            <person name="Yan J."/>
        </authorList>
    </citation>
    <scope>NUCLEOTIDE SEQUENCE</scope>
    <source>
        <tissue evidence="5">Root</tissue>
    </source>
</reference>
<dbReference type="GO" id="GO:0005634">
    <property type="term" value="C:nucleus"/>
    <property type="evidence" value="ECO:0007669"/>
    <property type="project" value="UniProtKB-SubCell"/>
</dbReference>
<evidence type="ECO:0000256" key="3">
    <source>
        <dbReference type="SAM" id="MobiDB-lite"/>
    </source>
</evidence>
<protein>
    <recommendedName>
        <fullName evidence="2">Protein TIFY</fullName>
    </recommendedName>
    <alternativeName>
        <fullName evidence="2">Jasmonate ZIM domain-containing protein</fullName>
    </alternativeName>
</protein>
<gene>
    <name evidence="5" type="primary">JAZ7</name>
</gene>
<dbReference type="InterPro" id="IPR040390">
    <property type="entry name" value="TIFY/JAZ"/>
</dbReference>
<sequence>MSASSEIVDSGRFSGQITPSRALDKSNFSQTCNLFSQYLKENATFPDLTLGRRTTPSTPTMNLFPIAEKTPRSAAVQPQTTAGQTQSTPMTIFYNGQVMVFNDLSPEKVKEILMIAGKGVPQKPTKPEELSNTIVHDSIKIQRSQPVVADLPIARKASLARFLEKRKDRITARSPYQTQGESKQEDSKTWLGLGAQSNVQFQQR</sequence>
<evidence type="ECO:0000256" key="1">
    <source>
        <dbReference type="ARBA" id="ARBA00008614"/>
    </source>
</evidence>
<dbReference type="GO" id="GO:0009611">
    <property type="term" value="P:response to wounding"/>
    <property type="evidence" value="ECO:0007669"/>
    <property type="project" value="UniProtKB-UniRule"/>
</dbReference>
<dbReference type="GO" id="GO:0031347">
    <property type="term" value="P:regulation of defense response"/>
    <property type="evidence" value="ECO:0007669"/>
    <property type="project" value="UniProtKB-UniRule"/>
</dbReference>
<proteinExistence type="evidence at transcript level"/>
<comment type="similarity">
    <text evidence="1 2">Belongs to the TIFY/JAZ family.</text>
</comment>
<dbReference type="AlphaFoldDB" id="A0A8G1EHN8"/>
<accession>A0A8G1EHN8</accession>
<evidence type="ECO:0000256" key="2">
    <source>
        <dbReference type="RuleBase" id="RU369065"/>
    </source>
</evidence>
<dbReference type="Pfam" id="PF09425">
    <property type="entry name" value="Jas_motif"/>
    <property type="match status" value="1"/>
</dbReference>
<dbReference type="SMART" id="SM00979">
    <property type="entry name" value="TIFY"/>
    <property type="match status" value="1"/>
</dbReference>
<keyword evidence="2" id="KW-0539">Nucleus</keyword>
<dbReference type="InterPro" id="IPR018467">
    <property type="entry name" value="CCT_CS"/>
</dbReference>
<dbReference type="PROSITE" id="PS51320">
    <property type="entry name" value="TIFY"/>
    <property type="match status" value="1"/>
</dbReference>
<evidence type="ECO:0000259" key="4">
    <source>
        <dbReference type="PROSITE" id="PS51320"/>
    </source>
</evidence>
<dbReference type="EMBL" id="MT834945">
    <property type="protein sequence ID" value="QYZ85368.1"/>
    <property type="molecule type" value="mRNA"/>
</dbReference>
<comment type="function">
    <text evidence="2">Repressor of jasmonate responses.</text>
</comment>
<feature type="domain" description="Tify" evidence="4">
    <location>
        <begin position="83"/>
        <end position="118"/>
    </location>
</feature>
<name>A0A8G1EHN8_TARKO</name>
<keyword evidence="2" id="KW-1184">Jasmonic acid signaling pathway</keyword>
<feature type="region of interest" description="Disordered" evidence="3">
    <location>
        <begin position="168"/>
        <end position="191"/>
    </location>
</feature>
<comment type="domain">
    <text evidence="2">The jas domain is required for interaction with COI1.</text>
</comment>
<organism evidence="5">
    <name type="scientific">Taraxacum kok-saghyz</name>
    <name type="common">Russian dandelion</name>
    <dbReference type="NCBI Taxonomy" id="333970"/>
    <lineage>
        <taxon>Eukaryota</taxon>
        <taxon>Viridiplantae</taxon>
        <taxon>Streptophyta</taxon>
        <taxon>Embryophyta</taxon>
        <taxon>Tracheophyta</taxon>
        <taxon>Spermatophyta</taxon>
        <taxon>Magnoliopsida</taxon>
        <taxon>eudicotyledons</taxon>
        <taxon>Gunneridae</taxon>
        <taxon>Pentapetalae</taxon>
        <taxon>asterids</taxon>
        <taxon>campanulids</taxon>
        <taxon>Asterales</taxon>
        <taxon>Asteraceae</taxon>
        <taxon>Cichorioideae</taxon>
        <taxon>Cichorieae</taxon>
        <taxon>Crepidinae</taxon>
        <taxon>Taraxacum</taxon>
    </lineage>
</organism>
<comment type="subcellular location">
    <subcellularLocation>
        <location evidence="2">Nucleus</location>
    </subcellularLocation>
</comment>